<feature type="domain" description="Acyl-CoA thioesterase-like N-terminal HotDog" evidence="1">
    <location>
        <begin position="29"/>
        <end position="110"/>
    </location>
</feature>
<evidence type="ECO:0000313" key="4">
    <source>
        <dbReference type="Proteomes" id="UP000516105"/>
    </source>
</evidence>
<organism evidence="3 4">
    <name type="scientific">Sphingomonas sediminicola</name>
    <dbReference type="NCBI Taxonomy" id="386874"/>
    <lineage>
        <taxon>Bacteria</taxon>
        <taxon>Pseudomonadati</taxon>
        <taxon>Pseudomonadota</taxon>
        <taxon>Alphaproteobacteria</taxon>
        <taxon>Sphingomonadales</taxon>
        <taxon>Sphingomonadaceae</taxon>
        <taxon>Sphingomonas</taxon>
    </lineage>
</organism>
<dbReference type="Gene3D" id="2.40.160.210">
    <property type="entry name" value="Acyl-CoA thioesterase, double hotdog domain"/>
    <property type="match status" value="1"/>
</dbReference>
<dbReference type="EMBL" id="CP060782">
    <property type="protein sequence ID" value="QNP46178.1"/>
    <property type="molecule type" value="Genomic_DNA"/>
</dbReference>
<dbReference type="InterPro" id="IPR049449">
    <property type="entry name" value="TesB_ACOT8-like_N"/>
</dbReference>
<proteinExistence type="predicted"/>
<dbReference type="InterPro" id="IPR029069">
    <property type="entry name" value="HotDog_dom_sf"/>
</dbReference>
<keyword evidence="4" id="KW-1185">Reference proteome</keyword>
<gene>
    <name evidence="3" type="ORF">H9L14_02700</name>
</gene>
<dbReference type="InterPro" id="IPR049450">
    <property type="entry name" value="ACOT8-like_C"/>
</dbReference>
<name>A0ABX6TBR7_9SPHN</name>
<accession>A0ABX6TBR7</accession>
<sequence>MANERHPFDIATDLEQEGDDSWIARTSDAYWNMVGPFGGLVAALLFKSAFSHPDREGEPLALTVNFCAAIAKGEMQITARPARTNRSTQHWTMTMFQAGECVATATAMFGKRPETFAGRPVEPPIVPSLESLPRMPWPGSGWIERFDLRFAEGEPFWANQREEPSSARSTLWIASDPPRPMDFVGLAALTDIFFGRIIHVRQRMVPFGTVTLTSYFHATENDLAELGSNPILGTADARIFDRGFHDQSAELWSGDGRLLATSHQLVYYRDPA</sequence>
<dbReference type="RefSeq" id="WP_187709131.1">
    <property type="nucleotide sequence ID" value="NZ_CP060782.1"/>
</dbReference>
<reference evidence="3 4" key="1">
    <citation type="submission" date="2020-08" db="EMBL/GenBank/DDBJ databases">
        <title>Genome sequence of Sphingomonas sediminicola KACC 15039T.</title>
        <authorList>
            <person name="Hyun D.-W."/>
            <person name="Bae J.-W."/>
        </authorList>
    </citation>
    <scope>NUCLEOTIDE SEQUENCE [LARGE SCALE GENOMIC DNA]</scope>
    <source>
        <strain evidence="3 4">KACC 15039</strain>
    </source>
</reference>
<dbReference type="Proteomes" id="UP000516105">
    <property type="component" value="Chromosome"/>
</dbReference>
<dbReference type="InterPro" id="IPR042171">
    <property type="entry name" value="Acyl-CoA_hotdog"/>
</dbReference>
<protein>
    <submittedName>
        <fullName evidence="3">Thioesterase family protein</fullName>
    </submittedName>
</protein>
<evidence type="ECO:0000313" key="3">
    <source>
        <dbReference type="EMBL" id="QNP46178.1"/>
    </source>
</evidence>
<dbReference type="Pfam" id="PF13622">
    <property type="entry name" value="4HBT_3"/>
    <property type="match status" value="1"/>
</dbReference>
<evidence type="ECO:0000259" key="2">
    <source>
        <dbReference type="Pfam" id="PF20789"/>
    </source>
</evidence>
<evidence type="ECO:0000259" key="1">
    <source>
        <dbReference type="Pfam" id="PF13622"/>
    </source>
</evidence>
<dbReference type="Pfam" id="PF20789">
    <property type="entry name" value="4HBT_3C"/>
    <property type="match status" value="1"/>
</dbReference>
<dbReference type="SUPFAM" id="SSF54637">
    <property type="entry name" value="Thioesterase/thiol ester dehydrase-isomerase"/>
    <property type="match status" value="2"/>
</dbReference>
<feature type="domain" description="Acyl-CoA thioesterase-like C-terminal" evidence="2">
    <location>
        <begin position="133"/>
        <end position="267"/>
    </location>
</feature>